<dbReference type="Pfam" id="PF00005">
    <property type="entry name" value="ABC_tran"/>
    <property type="match status" value="1"/>
</dbReference>
<dbReference type="RefSeq" id="WP_176793577.1">
    <property type="nucleotide sequence ID" value="NZ_FNAP01000006.1"/>
</dbReference>
<dbReference type="CDD" id="cd03220">
    <property type="entry name" value="ABC_KpsT_Wzt"/>
    <property type="match status" value="1"/>
</dbReference>
<dbReference type="Proteomes" id="UP000199412">
    <property type="component" value="Unassembled WGS sequence"/>
</dbReference>
<sequence length="419" mass="43422">MSAPVLVLEGVTKSFAAGSRADRRAWTRQVWRALAGRRPVPAPDGGPGTVTALEDVSLTVRRGEAVGVVGLNGAGKTTLLRLAAGQIAPDAGRVARAGRLATMIDLTAGFSPTLTGRETIPLVGALMGLTPAEQAAALPHVVAFCGLGDALDRPVGGYSSGMALRLGFAIAVHGDPDVLLVDEMLSVGDFPFRQACLARMMALRERAAVVLVSHNLPEVARFCGRVVVLDRGRVAFDGATEAGLALYRRLAEGGAAAPEAGAECDDDGIPGFLKPLFRDDGRIDALDMAWLDGAGASVSAVPFGAPLTLRLRARLWAPARALNIGVPLYAPDGTRVTGLASDLARAPLAAAAGETVTATLTLPGPRLNPGPWHGVAVVHDGPGTLARQPLPPLTITGGPSRHWGHWTPAADWTLRVDRS</sequence>
<evidence type="ECO:0000256" key="1">
    <source>
        <dbReference type="ARBA" id="ARBA00005417"/>
    </source>
</evidence>
<proteinExistence type="inferred from homology"/>
<evidence type="ECO:0000259" key="5">
    <source>
        <dbReference type="PROSITE" id="PS50893"/>
    </source>
</evidence>
<dbReference type="SMART" id="SM00382">
    <property type="entry name" value="AAA"/>
    <property type="match status" value="1"/>
</dbReference>
<dbReference type="InterPro" id="IPR015860">
    <property type="entry name" value="ABC_transpr_TagH-like"/>
</dbReference>
<dbReference type="InterPro" id="IPR003593">
    <property type="entry name" value="AAA+_ATPase"/>
</dbReference>
<accession>A0A1G7CRM5</accession>
<dbReference type="PANTHER" id="PTHR46743">
    <property type="entry name" value="TEICHOIC ACIDS EXPORT ATP-BINDING PROTEIN TAGH"/>
    <property type="match status" value="1"/>
</dbReference>
<evidence type="ECO:0000313" key="6">
    <source>
        <dbReference type="EMBL" id="SDE42074.1"/>
    </source>
</evidence>
<comment type="similarity">
    <text evidence="1">Belongs to the ABC transporter superfamily.</text>
</comment>
<dbReference type="STRING" id="69960.SAMN05421720_106197"/>
<keyword evidence="3" id="KW-0547">Nucleotide-binding</keyword>
<evidence type="ECO:0000313" key="7">
    <source>
        <dbReference type="Proteomes" id="UP000199412"/>
    </source>
</evidence>
<feature type="domain" description="ABC transporter" evidence="5">
    <location>
        <begin position="25"/>
        <end position="256"/>
    </location>
</feature>
<dbReference type="Gene3D" id="2.70.50.60">
    <property type="entry name" value="abc- transporter (atp binding component) like domain"/>
    <property type="match status" value="1"/>
</dbReference>
<evidence type="ECO:0000256" key="3">
    <source>
        <dbReference type="ARBA" id="ARBA00022741"/>
    </source>
</evidence>
<dbReference type="EMBL" id="FNAP01000006">
    <property type="protein sequence ID" value="SDE42074.1"/>
    <property type="molecule type" value="Genomic_DNA"/>
</dbReference>
<dbReference type="InterPro" id="IPR050683">
    <property type="entry name" value="Bact_Polysacc_Export_ATP-bd"/>
</dbReference>
<evidence type="ECO:0000256" key="4">
    <source>
        <dbReference type="ARBA" id="ARBA00022840"/>
    </source>
</evidence>
<keyword evidence="2" id="KW-0813">Transport</keyword>
<dbReference type="PROSITE" id="PS50893">
    <property type="entry name" value="ABC_TRANSPORTER_2"/>
    <property type="match status" value="1"/>
</dbReference>
<protein>
    <submittedName>
        <fullName evidence="6">ABC-2 type transport system ATP-binding protein/lipopolysaccharide transport system ATP-binding protein</fullName>
    </submittedName>
</protein>
<dbReference type="Gene3D" id="3.40.50.300">
    <property type="entry name" value="P-loop containing nucleotide triphosphate hydrolases"/>
    <property type="match status" value="1"/>
</dbReference>
<dbReference type="GO" id="GO:0005524">
    <property type="term" value="F:ATP binding"/>
    <property type="evidence" value="ECO:0007669"/>
    <property type="project" value="UniProtKB-KW"/>
</dbReference>
<dbReference type="GO" id="GO:0016887">
    <property type="term" value="F:ATP hydrolysis activity"/>
    <property type="evidence" value="ECO:0007669"/>
    <property type="project" value="InterPro"/>
</dbReference>
<dbReference type="AlphaFoldDB" id="A0A1G7CRM5"/>
<dbReference type="InterPro" id="IPR027417">
    <property type="entry name" value="P-loop_NTPase"/>
</dbReference>
<dbReference type="PANTHER" id="PTHR46743:SF2">
    <property type="entry name" value="TEICHOIC ACIDS EXPORT ATP-BINDING PROTEIN TAGH"/>
    <property type="match status" value="1"/>
</dbReference>
<keyword evidence="4 6" id="KW-0067">ATP-binding</keyword>
<dbReference type="GO" id="GO:0140359">
    <property type="term" value="F:ABC-type transporter activity"/>
    <property type="evidence" value="ECO:0007669"/>
    <property type="project" value="InterPro"/>
</dbReference>
<organism evidence="6 7">
    <name type="scientific">Rhodospira trueperi</name>
    <dbReference type="NCBI Taxonomy" id="69960"/>
    <lineage>
        <taxon>Bacteria</taxon>
        <taxon>Pseudomonadati</taxon>
        <taxon>Pseudomonadota</taxon>
        <taxon>Alphaproteobacteria</taxon>
        <taxon>Rhodospirillales</taxon>
        <taxon>Rhodospirillaceae</taxon>
        <taxon>Rhodospira</taxon>
    </lineage>
</organism>
<dbReference type="GO" id="GO:0016020">
    <property type="term" value="C:membrane"/>
    <property type="evidence" value="ECO:0007669"/>
    <property type="project" value="InterPro"/>
</dbReference>
<dbReference type="SUPFAM" id="SSF52540">
    <property type="entry name" value="P-loop containing nucleoside triphosphate hydrolases"/>
    <property type="match status" value="1"/>
</dbReference>
<reference evidence="6 7" key="1">
    <citation type="submission" date="2016-10" db="EMBL/GenBank/DDBJ databases">
        <authorList>
            <person name="de Groot N.N."/>
        </authorList>
    </citation>
    <scope>NUCLEOTIDE SEQUENCE [LARGE SCALE GENOMIC DNA]</scope>
    <source>
        <strain evidence="6 7">ATCC 700224</strain>
    </source>
</reference>
<gene>
    <name evidence="6" type="ORF">SAMN05421720_106197</name>
</gene>
<keyword evidence="7" id="KW-1185">Reference proteome</keyword>
<evidence type="ECO:0000256" key="2">
    <source>
        <dbReference type="ARBA" id="ARBA00022448"/>
    </source>
</evidence>
<dbReference type="InterPro" id="IPR003439">
    <property type="entry name" value="ABC_transporter-like_ATP-bd"/>
</dbReference>
<name>A0A1G7CRM5_9PROT</name>